<accession>A0AC35GNF8</accession>
<sequence>MKNKILCYFYLFIFCFLSFTTAAGSIETKCEKDDKHCQLISQQSAVIAKYQKELSKYHSILADSTCSICNINGTNPCLNDAYSGTYCEHHITCNPNDCGPNAACTVFNHNKVCSCPLGYTGDPRFGCNVKISRGCIRGDPHYTTFDGSSFTYMGTCPYTITQTYDNSFNLTGYNSFRGHSTSISYLTSFELFTKNTNFEITADLKLYINGIRHFFPHYYPSLFNPIVKITKWFDKVKIHDYSTGVVIDYKNYQLCISVPQSQLFRGAGRTGGVLGDIDGTCADDYRFKNGTVLNISCNQASSKEAAEFADSWVTNPNYNNCVLGKIIQNNTNCDTSDAQIQCSAIRNAITGTGPFGKCQPLTQSVIQQYFEDCVFDVCQGFDRCDVLDAFASSCLEQIPFTVIDEWRTSTNCPWACPEFSDYSMKTPICQNTCADPNYSNSSSCQDNYQEGCKCWPGYYLDSVGNNGFSFACRRLSDCGCTDSYGNYYPPNTHWMDSNCTVYSQCTNGKLSSQPVVCSVNGQCDITNAGEPTCQCLPGYTGDGYSCTDINECLDPSVCDANINHGVCVNTPGSYYCNCKSPWGGNNCEQYQPTRHCADWYVYHGARNSGIYNITIATQQSPIKVYCDMDTNGGGWTLASHGNSTAGKTYQQYTDGFGVVENQDIWLGLENLHLMTNQTQTSLRVVIERCSVNSVPDSTRECTYPTFSVLSSNIGYPVYIPELCSNGNETQNGFDGWIRWPRNETGPIFQTFDKDSTPYNCSAEYKQTGWWYYTAQAGLCGAANLNGLRQTCNDNYLPQGYLTFHYDPIEDARMYLRPSLYPDYDTNAH</sequence>
<evidence type="ECO:0000313" key="1">
    <source>
        <dbReference type="Proteomes" id="UP000887580"/>
    </source>
</evidence>
<dbReference type="WBParaSite" id="PS1159_v2.g6681.t1">
    <property type="protein sequence ID" value="PS1159_v2.g6681.t1"/>
    <property type="gene ID" value="PS1159_v2.g6681"/>
</dbReference>
<organism evidence="1 2">
    <name type="scientific">Panagrolaimus sp. PS1159</name>
    <dbReference type="NCBI Taxonomy" id="55785"/>
    <lineage>
        <taxon>Eukaryota</taxon>
        <taxon>Metazoa</taxon>
        <taxon>Ecdysozoa</taxon>
        <taxon>Nematoda</taxon>
        <taxon>Chromadorea</taxon>
        <taxon>Rhabditida</taxon>
        <taxon>Tylenchina</taxon>
        <taxon>Panagrolaimomorpha</taxon>
        <taxon>Panagrolaimoidea</taxon>
        <taxon>Panagrolaimidae</taxon>
        <taxon>Panagrolaimus</taxon>
    </lineage>
</organism>
<dbReference type="Proteomes" id="UP000887580">
    <property type="component" value="Unplaced"/>
</dbReference>
<reference evidence="2" key="1">
    <citation type="submission" date="2022-11" db="UniProtKB">
        <authorList>
            <consortium name="WormBaseParasite"/>
        </authorList>
    </citation>
    <scope>IDENTIFICATION</scope>
</reference>
<proteinExistence type="predicted"/>
<name>A0AC35GNF8_9BILA</name>
<evidence type="ECO:0000313" key="2">
    <source>
        <dbReference type="WBParaSite" id="PS1159_v2.g6681.t1"/>
    </source>
</evidence>
<protein>
    <submittedName>
        <fullName evidence="2">Uncharacterized protein</fullName>
    </submittedName>
</protein>